<dbReference type="InterPro" id="IPR051703">
    <property type="entry name" value="NF-kappa-B_Signaling_Reg"/>
</dbReference>
<proteinExistence type="predicted"/>
<reference evidence="2" key="1">
    <citation type="submission" date="2022-11" db="EMBL/GenBank/DDBJ databases">
        <title>Centuries of genome instability and evolution in soft-shell clam transmissible cancer (bioRxiv).</title>
        <authorList>
            <person name="Hart S.F.M."/>
            <person name="Yonemitsu M.A."/>
            <person name="Giersch R.M."/>
            <person name="Beal B.F."/>
            <person name="Arriagada G."/>
            <person name="Davis B.W."/>
            <person name="Ostrander E.A."/>
            <person name="Goff S.P."/>
            <person name="Metzger M.J."/>
        </authorList>
    </citation>
    <scope>NUCLEOTIDE SEQUENCE</scope>
    <source>
        <strain evidence="2">MELC-2E11</strain>
        <tissue evidence="2">Siphon/mantle</tissue>
    </source>
</reference>
<name>A0ABY7ER65_MYAAR</name>
<dbReference type="InterPro" id="IPR011335">
    <property type="entry name" value="Restrct_endonuc-II-like"/>
</dbReference>
<evidence type="ECO:0000313" key="3">
    <source>
        <dbReference type="Proteomes" id="UP001164746"/>
    </source>
</evidence>
<evidence type="ECO:0000313" key="2">
    <source>
        <dbReference type="EMBL" id="WAR11612.1"/>
    </source>
</evidence>
<protein>
    <recommendedName>
        <fullName evidence="1">YqaJ viral recombinase domain-containing protein</fullName>
    </recommendedName>
</protein>
<organism evidence="2 3">
    <name type="scientific">Mya arenaria</name>
    <name type="common">Soft-shell clam</name>
    <dbReference type="NCBI Taxonomy" id="6604"/>
    <lineage>
        <taxon>Eukaryota</taxon>
        <taxon>Metazoa</taxon>
        <taxon>Spiralia</taxon>
        <taxon>Lophotrochozoa</taxon>
        <taxon>Mollusca</taxon>
        <taxon>Bivalvia</taxon>
        <taxon>Autobranchia</taxon>
        <taxon>Heteroconchia</taxon>
        <taxon>Euheterodonta</taxon>
        <taxon>Imparidentia</taxon>
        <taxon>Neoheterodontei</taxon>
        <taxon>Myida</taxon>
        <taxon>Myoidea</taxon>
        <taxon>Myidae</taxon>
        <taxon>Mya</taxon>
    </lineage>
</organism>
<dbReference type="Gene3D" id="3.90.320.10">
    <property type="match status" value="1"/>
</dbReference>
<dbReference type="InterPro" id="IPR011604">
    <property type="entry name" value="PDDEXK-like_dom_sf"/>
</dbReference>
<accession>A0ABY7ER65</accession>
<dbReference type="PANTHER" id="PTHR46609:SF8">
    <property type="entry name" value="YQAJ VIRAL RECOMBINASE DOMAIN-CONTAINING PROTEIN"/>
    <property type="match status" value="1"/>
</dbReference>
<keyword evidence="3" id="KW-1185">Reference proteome</keyword>
<feature type="domain" description="YqaJ viral recombinase" evidence="1">
    <location>
        <begin position="85"/>
        <end position="191"/>
    </location>
</feature>
<dbReference type="InterPro" id="IPR019080">
    <property type="entry name" value="YqaJ_viral_recombinase"/>
</dbReference>
<dbReference type="Pfam" id="PF09588">
    <property type="entry name" value="YqaJ"/>
    <property type="match status" value="1"/>
</dbReference>
<evidence type="ECO:0000259" key="1">
    <source>
        <dbReference type="Pfam" id="PF09588"/>
    </source>
</evidence>
<dbReference type="Proteomes" id="UP001164746">
    <property type="component" value="Chromosome 8"/>
</dbReference>
<dbReference type="PANTHER" id="PTHR46609">
    <property type="entry name" value="EXONUCLEASE, PHAGE-TYPE/RECB, C-TERMINAL DOMAIN-CONTAINING PROTEIN"/>
    <property type="match status" value="1"/>
</dbReference>
<dbReference type="EMBL" id="CP111019">
    <property type="protein sequence ID" value="WAR11612.1"/>
    <property type="molecule type" value="Genomic_DNA"/>
</dbReference>
<dbReference type="SUPFAM" id="SSF52980">
    <property type="entry name" value="Restriction endonuclease-like"/>
    <property type="match status" value="1"/>
</dbReference>
<gene>
    <name evidence="2" type="ORF">MAR_025792</name>
</gene>
<sequence>MQHLFGNRKKKVESVNATSRDPLPCEEQLKALYAACQNASFFNLIPSVVPNQKLAPPIREDPLPLLPMNLYNKNNENLPENELRSKAQDIISSTKVTSDQEITLFNKTKGQFTSPFKKDCVKWGLDNESSASDMYQQHVKSQHSNFGCSQSGFLVSETSPYLGATADGVVSCVCCGIGTLEIKCPFKHKSVMTLEAAK</sequence>